<gene>
    <name evidence="5" type="ORF">ACFSC7_13310</name>
</gene>
<keyword evidence="3" id="KW-0479">Metal-binding</keyword>
<keyword evidence="6" id="KW-1185">Reference proteome</keyword>
<accession>A0ABW4K1V2</accession>
<keyword evidence="1" id="KW-0813">Transport</keyword>
<dbReference type="InterPro" id="IPR012292">
    <property type="entry name" value="Globin/Proto"/>
</dbReference>
<evidence type="ECO:0000313" key="6">
    <source>
        <dbReference type="Proteomes" id="UP001597327"/>
    </source>
</evidence>
<evidence type="ECO:0000256" key="1">
    <source>
        <dbReference type="ARBA" id="ARBA00022448"/>
    </source>
</evidence>
<evidence type="ECO:0000256" key="3">
    <source>
        <dbReference type="ARBA" id="ARBA00022723"/>
    </source>
</evidence>
<reference evidence="6" key="1">
    <citation type="journal article" date="2019" name="Int. J. Syst. Evol. Microbiol.">
        <title>The Global Catalogue of Microorganisms (GCM) 10K type strain sequencing project: providing services to taxonomists for standard genome sequencing and annotation.</title>
        <authorList>
            <consortium name="The Broad Institute Genomics Platform"/>
            <consortium name="The Broad Institute Genome Sequencing Center for Infectious Disease"/>
            <person name="Wu L."/>
            <person name="Ma J."/>
        </authorList>
    </citation>
    <scope>NUCLEOTIDE SEQUENCE [LARGE SCALE GENOMIC DNA]</scope>
    <source>
        <strain evidence="6">JCM 3369</strain>
    </source>
</reference>
<dbReference type="InterPro" id="IPR001486">
    <property type="entry name" value="Hemoglobin_trunc"/>
</dbReference>
<dbReference type="Gene3D" id="1.10.490.10">
    <property type="entry name" value="Globins"/>
    <property type="match status" value="1"/>
</dbReference>
<evidence type="ECO:0000256" key="2">
    <source>
        <dbReference type="ARBA" id="ARBA00022617"/>
    </source>
</evidence>
<comment type="caution">
    <text evidence="5">The sequence shown here is derived from an EMBL/GenBank/DDBJ whole genome shotgun (WGS) entry which is preliminary data.</text>
</comment>
<dbReference type="EMBL" id="JBHUFA010000004">
    <property type="protein sequence ID" value="MFD1696500.1"/>
    <property type="molecule type" value="Genomic_DNA"/>
</dbReference>
<proteinExistence type="predicted"/>
<dbReference type="SUPFAM" id="SSF46458">
    <property type="entry name" value="Globin-like"/>
    <property type="match status" value="1"/>
</dbReference>
<keyword evidence="4" id="KW-0408">Iron</keyword>
<evidence type="ECO:0000313" key="5">
    <source>
        <dbReference type="EMBL" id="MFD1696500.1"/>
    </source>
</evidence>
<dbReference type="CDD" id="cd08916">
    <property type="entry name" value="TrHb3_P"/>
    <property type="match status" value="1"/>
</dbReference>
<name>A0ABW4K1V2_9HYPH</name>
<evidence type="ECO:0000256" key="4">
    <source>
        <dbReference type="ARBA" id="ARBA00023004"/>
    </source>
</evidence>
<protein>
    <submittedName>
        <fullName evidence="5">Group III truncated hemoglobin</fullName>
    </submittedName>
</protein>
<organism evidence="5 6">
    <name type="scientific">Roseibium aestuarii</name>
    <dbReference type="NCBI Taxonomy" id="2600299"/>
    <lineage>
        <taxon>Bacteria</taxon>
        <taxon>Pseudomonadati</taxon>
        <taxon>Pseudomonadota</taxon>
        <taxon>Alphaproteobacteria</taxon>
        <taxon>Hyphomicrobiales</taxon>
        <taxon>Stappiaceae</taxon>
        <taxon>Roseibium</taxon>
    </lineage>
</organism>
<dbReference type="InterPro" id="IPR009050">
    <property type="entry name" value="Globin-like_sf"/>
</dbReference>
<keyword evidence="2" id="KW-0349">Heme</keyword>
<dbReference type="Proteomes" id="UP001597327">
    <property type="component" value="Unassembled WGS sequence"/>
</dbReference>
<dbReference type="RefSeq" id="WP_149892633.1">
    <property type="nucleotide sequence ID" value="NZ_JBHUFA010000004.1"/>
</dbReference>
<dbReference type="Pfam" id="PF01152">
    <property type="entry name" value="Bac_globin"/>
    <property type="match status" value="1"/>
</dbReference>
<sequence>MSHPIDDDETLTPAERRARMSARIQAETGIDHEMIERVVNRFYDRVRGDDLLGPVFAERITDWQPHLETMYRFWSSVALATGAYSGTPMPRHMVLPVDATHFDRWLALFGETVAAECPPVAAEHFLSRARNIASSLEMGVASYNGAILGRGERFHRG</sequence>